<name>A0A5C5XCP4_9PLAN</name>
<keyword evidence="6" id="KW-0969">Cilium</keyword>
<dbReference type="InterPro" id="IPR001492">
    <property type="entry name" value="Flagellin"/>
</dbReference>
<dbReference type="GO" id="GO:0005576">
    <property type="term" value="C:extracellular region"/>
    <property type="evidence" value="ECO:0007669"/>
    <property type="project" value="UniProtKB-SubCell"/>
</dbReference>
<keyword evidence="6" id="KW-0966">Cell projection</keyword>
<accession>A0A5C5XCP4</accession>
<evidence type="ECO:0000259" key="4">
    <source>
        <dbReference type="Pfam" id="PF00669"/>
    </source>
</evidence>
<feature type="domain" description="Flagellin C-terminal" evidence="5">
    <location>
        <begin position="669"/>
        <end position="743"/>
    </location>
</feature>
<keyword evidence="3" id="KW-0964">Secreted</keyword>
<sequence>MSLGPIQTGRIPSSLIYSRSLQNLDSSTRAFLQLQDRISSGQQFQTIGEDPAAALKTILLQQTQERNQQVSDNVEVNRSLLSASENTLSRIGDVHNQLNSIILSGLGDSTSATEKKQLSTEVGTLIQEIVNAGNTEFRGRYLFGGTNNTQAPFSFSSNNDAIKFSGTLTEISSFISTDGLLANNVNPQQALNPTASVNGSDLDPRLNSATRIQDLFGGSGVELGIIEVTVDTGGGPQTEKIDLSSADTIQDFVTRLEAPFAGDLTVGITATGITLTPSAGTVAVADLPNSRVAGDLGIKSTAGASITSKDLDPRLSRLTTLASLNGGAGIGPTAGTGIVVTNGIQSETIDLDGLTTVEDFFNALKKANVDVEGGFTADGKGLQVISRLSGVGLSIAENGGTNAAGLGLQTFSGTTQLSSLDSGKGVPVDGTSEFDLIRRDGTEVSISLAGAKTVQDVVDLINAVDPGVLVASFNTTGNGLRLSDSSGTGALTVEENAVTSALKISGTEDGNADLEGTAVGAESALDLLSSLNNGAGVPVGASTLDITRRDGSVVNVDLSAALTVQDVLDAVNAVDPGNLVMTHSSVSESFQLNDNSGTGSLTVADNVVSAALGVVGSEDGVVDLIGTDPNPQRSTGLLDLMFRLRDALDTGNNQELEVISGALKSEFADFNFLRGDVGGRLQSLDRYANKLADEDIQIQESLSEVFDTDMTEAITLFSNLQVTIQAAQQIAAQTLQLNLFNYL</sequence>
<feature type="domain" description="Flagellin N-terminal" evidence="4">
    <location>
        <begin position="17"/>
        <end position="147"/>
    </location>
</feature>
<comment type="function">
    <text evidence="3">Flagellin is the subunit protein which polymerizes to form the filaments of bacterial flagella.</text>
</comment>
<gene>
    <name evidence="6" type="primary">flgL</name>
    <name evidence="6" type="ORF">Pan54_06660</name>
</gene>
<evidence type="ECO:0000313" key="6">
    <source>
        <dbReference type="EMBL" id="TWT59955.1"/>
    </source>
</evidence>
<dbReference type="Pfam" id="PF00700">
    <property type="entry name" value="Flagellin_C"/>
    <property type="match status" value="1"/>
</dbReference>
<dbReference type="InterPro" id="IPR046358">
    <property type="entry name" value="Flagellin_C"/>
</dbReference>
<evidence type="ECO:0000256" key="2">
    <source>
        <dbReference type="ARBA" id="ARBA00023143"/>
    </source>
</evidence>
<protein>
    <recommendedName>
        <fullName evidence="3">Flagellin</fullName>
    </recommendedName>
</protein>
<dbReference type="Proteomes" id="UP000316095">
    <property type="component" value="Unassembled WGS sequence"/>
</dbReference>
<dbReference type="PANTHER" id="PTHR42792:SF1">
    <property type="entry name" value="FLAGELLAR HOOK-ASSOCIATED PROTEIN 3"/>
    <property type="match status" value="1"/>
</dbReference>
<proteinExistence type="inferred from homology"/>
<comment type="caution">
    <text evidence="6">The sequence shown here is derived from an EMBL/GenBank/DDBJ whole genome shotgun (WGS) entry which is preliminary data.</text>
</comment>
<dbReference type="GO" id="GO:0005198">
    <property type="term" value="F:structural molecule activity"/>
    <property type="evidence" value="ECO:0007669"/>
    <property type="project" value="UniProtKB-UniRule"/>
</dbReference>
<comment type="subcellular location">
    <subcellularLocation>
        <location evidence="3">Secreted</location>
    </subcellularLocation>
    <subcellularLocation>
        <location evidence="3">Bacterial flagellum</location>
    </subcellularLocation>
</comment>
<keyword evidence="2 3" id="KW-0975">Bacterial flagellum</keyword>
<evidence type="ECO:0000256" key="1">
    <source>
        <dbReference type="ARBA" id="ARBA00005709"/>
    </source>
</evidence>
<dbReference type="PANTHER" id="PTHR42792">
    <property type="entry name" value="FLAGELLIN"/>
    <property type="match status" value="1"/>
</dbReference>
<evidence type="ECO:0000313" key="7">
    <source>
        <dbReference type="Proteomes" id="UP000316095"/>
    </source>
</evidence>
<comment type="similarity">
    <text evidence="1 3">Belongs to the bacterial flagellin family.</text>
</comment>
<dbReference type="EMBL" id="SJPG01000001">
    <property type="protein sequence ID" value="TWT59955.1"/>
    <property type="molecule type" value="Genomic_DNA"/>
</dbReference>
<evidence type="ECO:0000256" key="3">
    <source>
        <dbReference type="RuleBase" id="RU362073"/>
    </source>
</evidence>
<dbReference type="InterPro" id="IPR001029">
    <property type="entry name" value="Flagellin_N"/>
</dbReference>
<dbReference type="GO" id="GO:0009288">
    <property type="term" value="C:bacterial-type flagellum"/>
    <property type="evidence" value="ECO:0007669"/>
    <property type="project" value="UniProtKB-SubCell"/>
</dbReference>
<organism evidence="6 7">
    <name type="scientific">Rubinisphaera italica</name>
    <dbReference type="NCBI Taxonomy" id="2527969"/>
    <lineage>
        <taxon>Bacteria</taxon>
        <taxon>Pseudomonadati</taxon>
        <taxon>Planctomycetota</taxon>
        <taxon>Planctomycetia</taxon>
        <taxon>Planctomycetales</taxon>
        <taxon>Planctomycetaceae</taxon>
        <taxon>Rubinisphaera</taxon>
    </lineage>
</organism>
<reference evidence="6 7" key="1">
    <citation type="submission" date="2019-02" db="EMBL/GenBank/DDBJ databases">
        <title>Deep-cultivation of Planctomycetes and their phenomic and genomic characterization uncovers novel biology.</title>
        <authorList>
            <person name="Wiegand S."/>
            <person name="Jogler M."/>
            <person name="Boedeker C."/>
            <person name="Pinto D."/>
            <person name="Vollmers J."/>
            <person name="Rivas-Marin E."/>
            <person name="Kohn T."/>
            <person name="Peeters S.H."/>
            <person name="Heuer A."/>
            <person name="Rast P."/>
            <person name="Oberbeckmann S."/>
            <person name="Bunk B."/>
            <person name="Jeske O."/>
            <person name="Meyerdierks A."/>
            <person name="Storesund J.E."/>
            <person name="Kallscheuer N."/>
            <person name="Luecker S."/>
            <person name="Lage O.M."/>
            <person name="Pohl T."/>
            <person name="Merkel B.J."/>
            <person name="Hornburger P."/>
            <person name="Mueller R.-W."/>
            <person name="Bruemmer F."/>
            <person name="Labrenz M."/>
            <person name="Spormann A.M."/>
            <person name="Op Den Camp H."/>
            <person name="Overmann J."/>
            <person name="Amann R."/>
            <person name="Jetten M.S.M."/>
            <person name="Mascher T."/>
            <person name="Medema M.H."/>
            <person name="Devos D.P."/>
            <person name="Kaster A.-K."/>
            <person name="Ovreas L."/>
            <person name="Rohde M."/>
            <person name="Galperin M.Y."/>
            <person name="Jogler C."/>
        </authorList>
    </citation>
    <scope>NUCLEOTIDE SEQUENCE [LARGE SCALE GENOMIC DNA]</scope>
    <source>
        <strain evidence="6 7">Pan54</strain>
    </source>
</reference>
<keyword evidence="7" id="KW-1185">Reference proteome</keyword>
<evidence type="ECO:0000259" key="5">
    <source>
        <dbReference type="Pfam" id="PF00700"/>
    </source>
</evidence>
<dbReference type="AlphaFoldDB" id="A0A5C5XCP4"/>
<keyword evidence="6" id="KW-0282">Flagellum</keyword>
<dbReference type="OrthoDB" id="225814at2"/>
<dbReference type="Gene3D" id="1.20.1330.10">
    <property type="entry name" value="f41 fragment of flagellin, N-terminal domain"/>
    <property type="match status" value="2"/>
</dbReference>
<dbReference type="SUPFAM" id="SSF64518">
    <property type="entry name" value="Phase 1 flagellin"/>
    <property type="match status" value="2"/>
</dbReference>
<dbReference type="RefSeq" id="WP_146502131.1">
    <property type="nucleotide sequence ID" value="NZ_SJPG01000001.1"/>
</dbReference>
<dbReference type="Pfam" id="PF00669">
    <property type="entry name" value="Flagellin_N"/>
    <property type="match status" value="1"/>
</dbReference>